<accession>A0A1M5EG89</accession>
<sequence length="80" mass="9005">MPVPVPVPATPARRDWPGLLAVLASQVDDGRIYDRDLIDLSDALSTVLEAYRRRAYVRSGSIKYQRQARARQQARRGQLG</sequence>
<keyword evidence="2" id="KW-1185">Reference proteome</keyword>
<dbReference type="AlphaFoldDB" id="A0A1M5EG89"/>
<protein>
    <submittedName>
        <fullName evidence="1">Uncharacterized protein</fullName>
    </submittedName>
</protein>
<name>A0A1M5EG89_9ACTN</name>
<evidence type="ECO:0000313" key="2">
    <source>
        <dbReference type="Proteomes" id="UP000184471"/>
    </source>
</evidence>
<dbReference type="EMBL" id="FQVX01000001">
    <property type="protein sequence ID" value="SHF78154.1"/>
    <property type="molecule type" value="Genomic_DNA"/>
</dbReference>
<reference evidence="1 2" key="1">
    <citation type="submission" date="2016-11" db="EMBL/GenBank/DDBJ databases">
        <authorList>
            <person name="Jaros S."/>
            <person name="Januszkiewicz K."/>
            <person name="Wedrychowicz H."/>
        </authorList>
    </citation>
    <scope>NUCLEOTIDE SEQUENCE [LARGE SCALE GENOMIC DNA]</scope>
    <source>
        <strain evidence="1 2">DSM 45408</strain>
    </source>
</reference>
<evidence type="ECO:0000313" key="1">
    <source>
        <dbReference type="EMBL" id="SHF78154.1"/>
    </source>
</evidence>
<organism evidence="1 2">
    <name type="scientific">Geodermatophilus nigrescens</name>
    <dbReference type="NCBI Taxonomy" id="1070870"/>
    <lineage>
        <taxon>Bacteria</taxon>
        <taxon>Bacillati</taxon>
        <taxon>Actinomycetota</taxon>
        <taxon>Actinomycetes</taxon>
        <taxon>Geodermatophilales</taxon>
        <taxon>Geodermatophilaceae</taxon>
        <taxon>Geodermatophilus</taxon>
    </lineage>
</organism>
<proteinExistence type="predicted"/>
<dbReference type="Proteomes" id="UP000184471">
    <property type="component" value="Unassembled WGS sequence"/>
</dbReference>
<gene>
    <name evidence="1" type="ORF">SAMN05444351_0778</name>
</gene>